<evidence type="ECO:0000313" key="2">
    <source>
        <dbReference type="EMBL" id="MCZ8535347.1"/>
    </source>
</evidence>
<accession>A0A9X3LCN5</accession>
<dbReference type="InterPro" id="IPR034660">
    <property type="entry name" value="DinB/YfiT-like"/>
</dbReference>
<gene>
    <name evidence="2" type="ORF">M9R61_18770</name>
</gene>
<dbReference type="Pfam" id="PF12867">
    <property type="entry name" value="DinB_2"/>
    <property type="match status" value="1"/>
</dbReference>
<keyword evidence="3" id="KW-1185">Reference proteome</keyword>
<dbReference type="InterPro" id="IPR024775">
    <property type="entry name" value="DinB-like"/>
</dbReference>
<dbReference type="Proteomes" id="UP001152172">
    <property type="component" value="Unassembled WGS sequence"/>
</dbReference>
<dbReference type="Gene3D" id="1.20.120.450">
    <property type="entry name" value="dinb family like domain"/>
    <property type="match status" value="1"/>
</dbReference>
<dbReference type="EMBL" id="JAMKBI010000020">
    <property type="protein sequence ID" value="MCZ8535347.1"/>
    <property type="molecule type" value="Genomic_DNA"/>
</dbReference>
<sequence length="149" mass="17550">MKKEELLRAHGEYIQWLDTLTTLEETTANAPYAKGKWSPNEIIMHLAEWDRFTLEQRLPNMKEGEKLERFPDFETFNAKAAALAHEQAFKETLSFAKKQRQRIIDKLQQTDEIEWDKAFYIGESKSSIRSYFTGFLEHDDHHRGQISSV</sequence>
<comment type="caution">
    <text evidence="2">The sequence shown here is derived from an EMBL/GenBank/DDBJ whole genome shotgun (WGS) entry which is preliminary data.</text>
</comment>
<evidence type="ECO:0000259" key="1">
    <source>
        <dbReference type="Pfam" id="PF12867"/>
    </source>
</evidence>
<organism evidence="2 3">
    <name type="scientific">Psychrobacillus psychrodurans</name>
    <dbReference type="NCBI Taxonomy" id="126157"/>
    <lineage>
        <taxon>Bacteria</taxon>
        <taxon>Bacillati</taxon>
        <taxon>Bacillota</taxon>
        <taxon>Bacilli</taxon>
        <taxon>Bacillales</taxon>
        <taxon>Bacillaceae</taxon>
        <taxon>Psychrobacillus</taxon>
    </lineage>
</organism>
<protein>
    <submittedName>
        <fullName evidence="2">DinB family protein</fullName>
    </submittedName>
</protein>
<dbReference type="AlphaFoldDB" id="A0A9X3LCN5"/>
<proteinExistence type="predicted"/>
<dbReference type="RefSeq" id="WP_269923331.1">
    <property type="nucleotide sequence ID" value="NZ_JAMKBI010000020.1"/>
</dbReference>
<evidence type="ECO:0000313" key="3">
    <source>
        <dbReference type="Proteomes" id="UP001152172"/>
    </source>
</evidence>
<reference evidence="2" key="1">
    <citation type="submission" date="2022-05" db="EMBL/GenBank/DDBJ databases">
        <authorList>
            <person name="Colautti A."/>
            <person name="Iacumin L."/>
        </authorList>
    </citation>
    <scope>NUCLEOTIDE SEQUENCE</scope>
    <source>
        <strain evidence="2">DSM 30747</strain>
    </source>
</reference>
<dbReference type="SUPFAM" id="SSF109854">
    <property type="entry name" value="DinB/YfiT-like putative metalloenzymes"/>
    <property type="match status" value="1"/>
</dbReference>
<feature type="domain" description="DinB-like" evidence="1">
    <location>
        <begin position="17"/>
        <end position="146"/>
    </location>
</feature>
<name>A0A9X3LCN5_9BACI</name>